<proteinExistence type="predicted"/>
<name>A0A163HN24_9BACL</name>
<dbReference type="PANTHER" id="PTHR43581">
    <property type="entry name" value="ATP/GTP PHOSPHATASE"/>
    <property type="match status" value="1"/>
</dbReference>
<evidence type="ECO:0000313" key="4">
    <source>
        <dbReference type="Proteomes" id="UP000076796"/>
    </source>
</evidence>
<dbReference type="EMBL" id="LWMH01000001">
    <property type="protein sequence ID" value="KZS45564.1"/>
    <property type="molecule type" value="Genomic_DNA"/>
</dbReference>
<dbReference type="Pfam" id="PF13175">
    <property type="entry name" value="AAA_15"/>
    <property type="match status" value="1"/>
</dbReference>
<dbReference type="Pfam" id="PF20469">
    <property type="entry name" value="OLD-like_TOPRIM"/>
    <property type="match status" value="1"/>
</dbReference>
<dbReference type="InterPro" id="IPR034139">
    <property type="entry name" value="TOPRIM_OLD"/>
</dbReference>
<dbReference type="OrthoDB" id="308933at2"/>
<sequence>MKMNKLYIRNYRMFKDVLIELNSGCNIFVGDNNSGKSTLLEIIQVLLSGKINNSSFERQFKASFFNYESRFNFKEIIADPSQKIEELPSIIVEAYFENDSNNSEYKGTNNELSEDCPGIRMSVEFNPDYSSAFQTMLQNGEIYDIPVEFYKVSWRDFGDNPIIFRTFPVKVSVIDTTQKDYDSAVNKFINSRITNNLSDDEKVHLTRAYRKMKHEFNNNPNVIALNERLSEEEKLDDKAIKFGMQEDVLESWMNEVSIEVENIPFEDMGFGTQNLIKMELVFKQDSDKSSVVLFEEPENNLAFGNMSRLISKINQDENKQVFISTHSSFVANKIGLKNIILLYKGNINHLNAVNPDTMEFFKKLPGYGTVRFLLAEKVILVEGPTDELIIQRAYKDAYGKQPIENGVDVITVDSLAFKRYCDLAILVKKPLRIITDNDGDIQRNIIDKYKDYIMAHGDLIEIHYETNETLHTLEPSILAVNSVEADVFNKFKRVISKRNSMVNKNETEIESFMINNKAEWGMRVFDSEECIEYPAYIKDAIR</sequence>
<evidence type="ECO:0000259" key="2">
    <source>
        <dbReference type="Pfam" id="PF20469"/>
    </source>
</evidence>
<accession>A0A163HN24</accession>
<evidence type="ECO:0000259" key="1">
    <source>
        <dbReference type="Pfam" id="PF13175"/>
    </source>
</evidence>
<gene>
    <name evidence="3" type="ORF">AWU65_06315</name>
</gene>
<dbReference type="CDD" id="cd01026">
    <property type="entry name" value="TOPRIM_OLD"/>
    <property type="match status" value="1"/>
</dbReference>
<dbReference type="Gene3D" id="3.40.50.300">
    <property type="entry name" value="P-loop containing nucleotide triphosphate hydrolases"/>
    <property type="match status" value="1"/>
</dbReference>
<dbReference type="InterPro" id="IPR041685">
    <property type="entry name" value="AAA_GajA/Old/RecF-like"/>
</dbReference>
<dbReference type="SUPFAM" id="SSF52540">
    <property type="entry name" value="P-loop containing nucleoside triphosphate hydrolases"/>
    <property type="match status" value="1"/>
</dbReference>
<evidence type="ECO:0000313" key="3">
    <source>
        <dbReference type="EMBL" id="KZS45564.1"/>
    </source>
</evidence>
<organism evidence="3 4">
    <name type="scientific">Paenibacillus glucanolyticus</name>
    <dbReference type="NCBI Taxonomy" id="59843"/>
    <lineage>
        <taxon>Bacteria</taxon>
        <taxon>Bacillati</taxon>
        <taxon>Bacillota</taxon>
        <taxon>Bacilli</taxon>
        <taxon>Bacillales</taxon>
        <taxon>Paenibacillaceae</taxon>
        <taxon>Paenibacillus</taxon>
    </lineage>
</organism>
<feature type="domain" description="OLD protein-like TOPRIM" evidence="2">
    <location>
        <begin position="373"/>
        <end position="438"/>
    </location>
</feature>
<dbReference type="GeneID" id="97553147"/>
<dbReference type="Proteomes" id="UP000076796">
    <property type="component" value="Unassembled WGS sequence"/>
</dbReference>
<dbReference type="InterPro" id="IPR051396">
    <property type="entry name" value="Bact_Antivir_Def_Nuclease"/>
</dbReference>
<comment type="caution">
    <text evidence="3">The sequence shown here is derived from an EMBL/GenBank/DDBJ whole genome shotgun (WGS) entry which is preliminary data.</text>
</comment>
<reference evidence="3" key="1">
    <citation type="journal article" date="2016" name="Genome Announc.">
        <title>Draft genomes of two strains of Paenibacillus glucanolyticus with capability to degrade lignocellulose.</title>
        <authorList>
            <person name="Mathews S.L."/>
            <person name="Pawlak J."/>
            <person name="Grunden A.M."/>
        </authorList>
    </citation>
    <scope>NUCLEOTIDE SEQUENCE [LARGE SCALE GENOMIC DNA]</scope>
    <source>
        <strain evidence="3">SLM1</strain>
    </source>
</reference>
<dbReference type="PANTHER" id="PTHR43581:SF4">
    <property type="entry name" value="ATP_GTP PHOSPHATASE"/>
    <property type="match status" value="1"/>
</dbReference>
<feature type="domain" description="Endonuclease GajA/Old nuclease/RecF-like AAA" evidence="1">
    <location>
        <begin position="1"/>
        <end position="331"/>
    </location>
</feature>
<keyword evidence="4" id="KW-1185">Reference proteome</keyword>
<dbReference type="AlphaFoldDB" id="A0A163HN24"/>
<dbReference type="RefSeq" id="WP_063477844.1">
    <property type="nucleotide sequence ID" value="NZ_CP147845.1"/>
</dbReference>
<dbReference type="InterPro" id="IPR027417">
    <property type="entry name" value="P-loop_NTPase"/>
</dbReference>
<protein>
    <submittedName>
        <fullName evidence="3">Uncharacterized protein</fullName>
    </submittedName>
</protein>